<keyword evidence="3" id="KW-1185">Reference proteome</keyword>
<dbReference type="EMBL" id="NFHO01000002">
    <property type="protein sequence ID" value="OUN44086.1"/>
    <property type="molecule type" value="Genomic_DNA"/>
</dbReference>
<organism evidence="2 3">
    <name type="scientific">Enorma massiliensis</name>
    <dbReference type="NCBI Taxonomy" id="1472761"/>
    <lineage>
        <taxon>Bacteria</taxon>
        <taxon>Bacillati</taxon>
        <taxon>Actinomycetota</taxon>
        <taxon>Coriobacteriia</taxon>
        <taxon>Coriobacteriales</taxon>
        <taxon>Coriobacteriaceae</taxon>
        <taxon>Enorma</taxon>
    </lineage>
</organism>
<dbReference type="Gene3D" id="3.40.50.1820">
    <property type="entry name" value="alpha/beta hydrolase"/>
    <property type="match status" value="1"/>
</dbReference>
<dbReference type="GO" id="GO:0006637">
    <property type="term" value="P:acyl-CoA metabolic process"/>
    <property type="evidence" value="ECO:0007669"/>
    <property type="project" value="TreeGrafter"/>
</dbReference>
<dbReference type="InterPro" id="IPR014940">
    <property type="entry name" value="BAAT_C"/>
</dbReference>
<evidence type="ECO:0000313" key="3">
    <source>
        <dbReference type="Proteomes" id="UP000196560"/>
    </source>
</evidence>
<comment type="caution">
    <text evidence="2">The sequence shown here is derived from an EMBL/GenBank/DDBJ whole genome shotgun (WGS) entry which is preliminary data.</text>
</comment>
<dbReference type="PANTHER" id="PTHR10824:SF4">
    <property type="entry name" value="ACYL-COENZYME A THIOESTERASE 1-LIKE"/>
    <property type="match status" value="1"/>
</dbReference>
<dbReference type="Pfam" id="PF08840">
    <property type="entry name" value="BAAT_C"/>
    <property type="match status" value="1"/>
</dbReference>
<gene>
    <name evidence="2" type="ORF">B5G21_02080</name>
</gene>
<sequence length="293" mass="32667">MERFTVEQDGFFGFLHLPERHVEAYSGKALIVLGGSEGNENIPRNLGARFAREGISALGLCYWNVPGLPDELIEVPIEPIERAVAYLRQRGFDRVGIYGISKGGELALLAASLMPQITCAVAISPLACAMPGITGNKSLAGKGLSDRSSWTWRGEPVPCARGGGRLPYLGIIRRIVTERQLDMRFVYERIVERAPKEAWIAVERINGPVLLASPSHDAMWPSDEACRIVEQCLAKHAHPFEITRRSYEYASHILVPMETPSLKLFRVERAHPEACRQSREDAFTQTLAFLARW</sequence>
<dbReference type="SUPFAM" id="SSF53474">
    <property type="entry name" value="alpha/beta-Hydrolases"/>
    <property type="match status" value="1"/>
</dbReference>
<name>A0A1Y3U5P5_9ACTN</name>
<evidence type="ECO:0000259" key="1">
    <source>
        <dbReference type="Pfam" id="PF08840"/>
    </source>
</evidence>
<evidence type="ECO:0000313" key="2">
    <source>
        <dbReference type="EMBL" id="OUN44086.1"/>
    </source>
</evidence>
<dbReference type="PANTHER" id="PTHR10824">
    <property type="entry name" value="ACYL-COENZYME A THIOESTERASE-RELATED"/>
    <property type="match status" value="1"/>
</dbReference>
<dbReference type="GO" id="GO:0006631">
    <property type="term" value="P:fatty acid metabolic process"/>
    <property type="evidence" value="ECO:0007669"/>
    <property type="project" value="TreeGrafter"/>
</dbReference>
<dbReference type="eggNOG" id="COG1073">
    <property type="taxonomic scope" value="Bacteria"/>
</dbReference>
<accession>A0A1Y3U5P5</accession>
<dbReference type="Proteomes" id="UP000196560">
    <property type="component" value="Unassembled WGS sequence"/>
</dbReference>
<feature type="domain" description="BAAT/Acyl-CoA thioester hydrolase C-terminal" evidence="1">
    <location>
        <begin position="77"/>
        <end position="261"/>
    </location>
</feature>
<dbReference type="AlphaFoldDB" id="A0A1Y3U5P5"/>
<protein>
    <recommendedName>
        <fullName evidence="1">BAAT/Acyl-CoA thioester hydrolase C-terminal domain-containing protein</fullName>
    </recommendedName>
</protein>
<dbReference type="RefSeq" id="WP_087185840.1">
    <property type="nucleotide sequence ID" value="NZ_NFHO01000002.1"/>
</dbReference>
<proteinExistence type="predicted"/>
<dbReference type="InterPro" id="IPR029058">
    <property type="entry name" value="AB_hydrolase_fold"/>
</dbReference>
<dbReference type="GO" id="GO:0047617">
    <property type="term" value="F:fatty acyl-CoA hydrolase activity"/>
    <property type="evidence" value="ECO:0007669"/>
    <property type="project" value="TreeGrafter"/>
</dbReference>
<dbReference type="STRING" id="1118060.GCA_000311845_01702"/>
<reference evidence="3" key="1">
    <citation type="submission" date="2017-04" db="EMBL/GenBank/DDBJ databases">
        <title>Function of individual gut microbiota members based on whole genome sequencing of pure cultures obtained from chicken caecum.</title>
        <authorList>
            <person name="Medvecky M."/>
            <person name="Cejkova D."/>
            <person name="Polansky O."/>
            <person name="Karasova D."/>
            <person name="Kubasova T."/>
            <person name="Cizek A."/>
            <person name="Rychlik I."/>
        </authorList>
    </citation>
    <scope>NUCLEOTIDE SEQUENCE [LARGE SCALE GENOMIC DNA]</scope>
    <source>
        <strain evidence="3">An70</strain>
    </source>
</reference>